<evidence type="ECO:0000313" key="2">
    <source>
        <dbReference type="Proteomes" id="UP000002964"/>
    </source>
</evidence>
<accession>H8YXR6</accession>
<dbReference type="HOGENOM" id="CLU_2921351_0_0_6"/>
<dbReference type="EMBL" id="JH603168">
    <property type="protein sequence ID" value="EIC23242.1"/>
    <property type="molecule type" value="Genomic_DNA"/>
</dbReference>
<dbReference type="Proteomes" id="UP000002964">
    <property type="component" value="Unassembled WGS sequence"/>
</dbReference>
<reference evidence="1 2" key="2">
    <citation type="submission" date="2011-11" db="EMBL/GenBank/DDBJ databases">
        <authorList>
            <consortium name="US DOE Joint Genome Institute"/>
            <person name="Lucas S."/>
            <person name="Han J."/>
            <person name="Lapidus A."/>
            <person name="Cheng J.-F."/>
            <person name="Goodwin L."/>
            <person name="Pitluck S."/>
            <person name="Peters L."/>
            <person name="Ovchinnikova G."/>
            <person name="Zhang X."/>
            <person name="Detter J.C."/>
            <person name="Han C."/>
            <person name="Tapia R."/>
            <person name="Land M."/>
            <person name="Hauser L."/>
            <person name="Kyrpides N."/>
            <person name="Ivanova N."/>
            <person name="Pagani I."/>
            <person name="Vogl K."/>
            <person name="Liu Z."/>
            <person name="Overmann J."/>
            <person name="Frigaard N.-U."/>
            <person name="Bryant D."/>
            <person name="Woyke T."/>
        </authorList>
    </citation>
    <scope>NUCLEOTIDE SEQUENCE [LARGE SCALE GENOMIC DNA]</scope>
    <source>
        <strain evidence="1 2">970</strain>
    </source>
</reference>
<evidence type="ECO:0000313" key="1">
    <source>
        <dbReference type="EMBL" id="EIC23242.1"/>
    </source>
</evidence>
<name>H8YXR6_9GAMM</name>
<protein>
    <submittedName>
        <fullName evidence="1">Uncharacterized protein</fullName>
    </submittedName>
</protein>
<dbReference type="RefSeq" id="WP_009147327.1">
    <property type="nucleotide sequence ID" value="NZ_CP121471.1"/>
</dbReference>
<organism evidence="1 2">
    <name type="scientific">Thiorhodovibrio frisius</name>
    <dbReference type="NCBI Taxonomy" id="631362"/>
    <lineage>
        <taxon>Bacteria</taxon>
        <taxon>Pseudomonadati</taxon>
        <taxon>Pseudomonadota</taxon>
        <taxon>Gammaproteobacteria</taxon>
        <taxon>Chromatiales</taxon>
        <taxon>Chromatiaceae</taxon>
        <taxon>Thiorhodovibrio</taxon>
    </lineage>
</organism>
<proteinExistence type="predicted"/>
<reference evidence="2" key="1">
    <citation type="submission" date="2011-06" db="EMBL/GenBank/DDBJ databases">
        <authorList>
            <consortium name="US DOE Joint Genome Institute (JGI-PGF)"/>
            <person name="Lucas S."/>
            <person name="Han J."/>
            <person name="Lapidus A."/>
            <person name="Cheng J.-F."/>
            <person name="Goodwin L."/>
            <person name="Pitluck S."/>
            <person name="Peters L."/>
            <person name="Land M.L."/>
            <person name="Hauser L."/>
            <person name="Vogl K."/>
            <person name="Liu Z."/>
            <person name="Overmann J."/>
            <person name="Frigaard N.-U."/>
            <person name="Bryant D.A."/>
            <person name="Woyke T.J."/>
        </authorList>
    </citation>
    <scope>NUCLEOTIDE SEQUENCE [LARGE SCALE GENOMIC DNA]</scope>
    <source>
        <strain evidence="2">970</strain>
    </source>
</reference>
<dbReference type="AlphaFoldDB" id="H8YXR6"/>
<dbReference type="STRING" id="631362.Thi970DRAFT_00898"/>
<sequence length="61" mass="6552">MAALVMILFWIAVGTVIGWNVAQPDWAKQAQAQVMGLIGQLTGQLTDKTSSKDSNNPPDSH</sequence>
<gene>
    <name evidence="1" type="ORF">Thi970DRAFT_00898</name>
</gene>
<keyword evidence="2" id="KW-1185">Reference proteome</keyword>